<reference evidence="2" key="1">
    <citation type="submission" date="2022-08" db="EMBL/GenBank/DDBJ databases">
        <authorList>
            <person name="Kallberg Y."/>
            <person name="Tangrot J."/>
            <person name="Rosling A."/>
        </authorList>
    </citation>
    <scope>NUCLEOTIDE SEQUENCE</scope>
    <source>
        <strain evidence="2">Wild A</strain>
    </source>
</reference>
<feature type="region of interest" description="Disordered" evidence="1">
    <location>
        <begin position="1"/>
        <end position="31"/>
    </location>
</feature>
<accession>A0A9W4WPH8</accession>
<evidence type="ECO:0000313" key="3">
    <source>
        <dbReference type="Proteomes" id="UP001153678"/>
    </source>
</evidence>
<proteinExistence type="predicted"/>
<keyword evidence="3" id="KW-1185">Reference proteome</keyword>
<sequence length="299" mass="33957">MNEDDLLNDPQIKNSTLPKEEEQNTPLPPKPKISLLEITFDINQVERAYSNGSHNFTIKFEETFIFQEKKIEQIIIKGSKIDSFSQQGKLEVGKRVVISGIKIGKELSLHTANIFNSDGLCTLKINNDDSFAEIKSVTSTYGGVSAKNEALWKEENSLDQLAIELLDIIEKNKQICQEAQTLGLNLPTISNDVLKPFQQVFFKEFNDKLPLDNPINRDVDSANQNVRQQKMNIKANVYRIYDRNIKALTDAKKNEPSVPNNELEKLKNKVMVAINEVLSDNNNLQNINLTTFENGEYLN</sequence>
<dbReference type="Proteomes" id="UP001153678">
    <property type="component" value="Unassembled WGS sequence"/>
</dbReference>
<comment type="caution">
    <text evidence="2">The sequence shown here is derived from an EMBL/GenBank/DDBJ whole genome shotgun (WGS) entry which is preliminary data.</text>
</comment>
<organism evidence="2 3">
    <name type="scientific">Funneliformis geosporum</name>
    <dbReference type="NCBI Taxonomy" id="1117311"/>
    <lineage>
        <taxon>Eukaryota</taxon>
        <taxon>Fungi</taxon>
        <taxon>Fungi incertae sedis</taxon>
        <taxon>Mucoromycota</taxon>
        <taxon>Glomeromycotina</taxon>
        <taxon>Glomeromycetes</taxon>
        <taxon>Glomerales</taxon>
        <taxon>Glomeraceae</taxon>
        <taxon>Funneliformis</taxon>
    </lineage>
</organism>
<dbReference type="OrthoDB" id="2449471at2759"/>
<dbReference type="AlphaFoldDB" id="A0A9W4WPH8"/>
<evidence type="ECO:0000256" key="1">
    <source>
        <dbReference type="SAM" id="MobiDB-lite"/>
    </source>
</evidence>
<name>A0A9W4WPH8_9GLOM</name>
<dbReference type="EMBL" id="CAMKVN010000030">
    <property type="protein sequence ID" value="CAI2162268.1"/>
    <property type="molecule type" value="Genomic_DNA"/>
</dbReference>
<protein>
    <submittedName>
        <fullName evidence="2">13545_t:CDS:1</fullName>
    </submittedName>
</protein>
<gene>
    <name evidence="2" type="ORF">FWILDA_LOCUS471</name>
</gene>
<evidence type="ECO:0000313" key="2">
    <source>
        <dbReference type="EMBL" id="CAI2162268.1"/>
    </source>
</evidence>